<evidence type="ECO:0000256" key="8">
    <source>
        <dbReference type="ARBA" id="ARBA00023002"/>
    </source>
</evidence>
<name>A0A831X9E7_9BACT</name>
<evidence type="ECO:0000259" key="14">
    <source>
        <dbReference type="Pfam" id="PF00742"/>
    </source>
</evidence>
<comment type="pathway">
    <text evidence="1 12">Amino-acid biosynthesis; L-threonine biosynthesis; L-threonine from L-aspartate: step 3/5.</text>
</comment>
<dbReference type="PANTHER" id="PTHR43331:SF1">
    <property type="entry name" value="HOMOSERINE DEHYDROGENASE"/>
    <property type="match status" value="1"/>
</dbReference>
<feature type="domain" description="Aspartate/homoserine dehydrogenase NAD-binding" evidence="15">
    <location>
        <begin position="12"/>
        <end position="131"/>
    </location>
</feature>
<dbReference type="Gene3D" id="3.30.360.10">
    <property type="entry name" value="Dihydrodipicolinate Reductase, domain 2"/>
    <property type="match status" value="1"/>
</dbReference>
<dbReference type="FunFam" id="3.30.360.10:FF:000005">
    <property type="entry name" value="Homoserine dehydrogenase"/>
    <property type="match status" value="1"/>
</dbReference>
<organism evidence="16">
    <name type="scientific">Thermorudis peleae</name>
    <dbReference type="NCBI Taxonomy" id="1382356"/>
    <lineage>
        <taxon>Bacteria</taxon>
        <taxon>Pseudomonadati</taxon>
        <taxon>Thermomicrobiota</taxon>
        <taxon>Thermomicrobia</taxon>
        <taxon>Thermomicrobia incertae sedis</taxon>
        <taxon>Thermorudis</taxon>
    </lineage>
</organism>
<evidence type="ECO:0000256" key="3">
    <source>
        <dbReference type="ARBA" id="ARBA00006753"/>
    </source>
</evidence>
<dbReference type="InterPro" id="IPR022697">
    <property type="entry name" value="HDH_short"/>
</dbReference>
<evidence type="ECO:0000313" key="16">
    <source>
        <dbReference type="EMBL" id="HEG92260.1"/>
    </source>
</evidence>
<evidence type="ECO:0000256" key="10">
    <source>
        <dbReference type="PIRSR" id="PIRSR036497-1"/>
    </source>
</evidence>
<dbReference type="SUPFAM" id="SSF55347">
    <property type="entry name" value="Glyceraldehyde-3-phosphate dehydrogenase-like, C-terminal domain"/>
    <property type="match status" value="1"/>
</dbReference>
<dbReference type="UniPathway" id="UPA00050">
    <property type="reaction ID" value="UER00063"/>
</dbReference>
<keyword evidence="8 12" id="KW-0560">Oxidoreductase</keyword>
<dbReference type="InterPro" id="IPR036291">
    <property type="entry name" value="NAD(P)-bd_dom_sf"/>
</dbReference>
<comment type="similarity">
    <text evidence="3 13">Belongs to the homoserine dehydrogenase family.</text>
</comment>
<dbReference type="SUPFAM" id="SSF51735">
    <property type="entry name" value="NAD(P)-binding Rossmann-fold domains"/>
    <property type="match status" value="1"/>
</dbReference>
<dbReference type="PROSITE" id="PS01042">
    <property type="entry name" value="HOMOSER_DHGENASE"/>
    <property type="match status" value="1"/>
</dbReference>
<dbReference type="EMBL" id="DSIY01000293">
    <property type="protein sequence ID" value="HEG92260.1"/>
    <property type="molecule type" value="Genomic_DNA"/>
</dbReference>
<sequence length="333" mass="35128">MTNREVGIALLGVGTVGGAVARTIAEQRDVIEARSGIRLVVRRAMARSTERVVQAGLPVEVATTKIEEVIGDDGVDVVVEAMGGEEPAATYMRLALESGKHVVTANKEALSKHFAGLVAAARSSGRALLFEASVGGGIPLMASLRQILAVNRITRIRGIVNGTTNYILTQMAERGATYAEALREAQQLGYAEPDPTADVEGYDAAYKLAILASLAAGRHIRPERVDRSGITGVTPEQVAEARARGGAIKLIASAERDAEGWRLRVAPEFMPGDHLLAHVRLNYNAVEITGDRVGPVVLYGQGAGPQPTASAIVSDIVDAVRFGAVLTPEVEPE</sequence>
<evidence type="ECO:0000256" key="13">
    <source>
        <dbReference type="RuleBase" id="RU004171"/>
    </source>
</evidence>
<evidence type="ECO:0000256" key="9">
    <source>
        <dbReference type="ARBA" id="ARBA00023167"/>
    </source>
</evidence>
<accession>A0A831X9E7</accession>
<dbReference type="InterPro" id="IPR001342">
    <property type="entry name" value="HDH_cat"/>
</dbReference>
<keyword evidence="11 12" id="KW-0521">NADP</keyword>
<dbReference type="AlphaFoldDB" id="A0A831X9E7"/>
<dbReference type="EC" id="1.1.1.3" evidence="4 12"/>
<dbReference type="Gene3D" id="3.40.50.720">
    <property type="entry name" value="NAD(P)-binding Rossmann-like Domain"/>
    <property type="match status" value="1"/>
</dbReference>
<comment type="catalytic activity">
    <reaction evidence="12">
        <text>L-homoserine + NADP(+) = L-aspartate 4-semialdehyde + NADPH + H(+)</text>
        <dbReference type="Rhea" id="RHEA:15761"/>
        <dbReference type="ChEBI" id="CHEBI:15378"/>
        <dbReference type="ChEBI" id="CHEBI:57476"/>
        <dbReference type="ChEBI" id="CHEBI:57783"/>
        <dbReference type="ChEBI" id="CHEBI:58349"/>
        <dbReference type="ChEBI" id="CHEBI:537519"/>
        <dbReference type="EC" id="1.1.1.3"/>
    </reaction>
</comment>
<dbReference type="PANTHER" id="PTHR43331">
    <property type="entry name" value="HOMOSERINE DEHYDROGENASE"/>
    <property type="match status" value="1"/>
</dbReference>
<evidence type="ECO:0000256" key="4">
    <source>
        <dbReference type="ARBA" id="ARBA00013213"/>
    </source>
</evidence>
<keyword evidence="7 12" id="KW-0791">Threonine biosynthesis</keyword>
<keyword evidence="6 12" id="KW-0028">Amino-acid biosynthesis</keyword>
<dbReference type="GO" id="GO:0009086">
    <property type="term" value="P:methionine biosynthetic process"/>
    <property type="evidence" value="ECO:0007669"/>
    <property type="project" value="UniProtKB-KW"/>
</dbReference>
<keyword evidence="9 12" id="KW-0486">Methionine biosynthesis</keyword>
<evidence type="ECO:0000256" key="5">
    <source>
        <dbReference type="ARBA" id="ARBA00013376"/>
    </source>
</evidence>
<reference evidence="16" key="1">
    <citation type="journal article" date="2020" name="mSystems">
        <title>Genome- and Community-Level Interaction Insights into Carbon Utilization and Element Cycling Functions of Hydrothermarchaeota in Hydrothermal Sediment.</title>
        <authorList>
            <person name="Zhou Z."/>
            <person name="Liu Y."/>
            <person name="Xu W."/>
            <person name="Pan J."/>
            <person name="Luo Z.H."/>
            <person name="Li M."/>
        </authorList>
    </citation>
    <scope>NUCLEOTIDE SEQUENCE [LARGE SCALE GENOMIC DNA]</scope>
    <source>
        <strain evidence="16">SpSt-210</strain>
    </source>
</reference>
<evidence type="ECO:0000256" key="7">
    <source>
        <dbReference type="ARBA" id="ARBA00022697"/>
    </source>
</evidence>
<dbReference type="NCBIfam" id="NF004976">
    <property type="entry name" value="PRK06349.1"/>
    <property type="match status" value="1"/>
</dbReference>
<proteinExistence type="inferred from homology"/>
<evidence type="ECO:0000256" key="2">
    <source>
        <dbReference type="ARBA" id="ARBA00005062"/>
    </source>
</evidence>
<dbReference type="InterPro" id="IPR019811">
    <property type="entry name" value="HDH_CS"/>
</dbReference>
<comment type="pathway">
    <text evidence="2 12">Amino-acid biosynthesis; L-methionine biosynthesis via de novo pathway; L-homoserine from L-aspartate: step 3/3.</text>
</comment>
<evidence type="ECO:0000256" key="11">
    <source>
        <dbReference type="PIRSR" id="PIRSR036497-2"/>
    </source>
</evidence>
<feature type="binding site" evidence="11">
    <location>
        <begin position="12"/>
        <end position="17"/>
    </location>
    <ligand>
        <name>NADP(+)</name>
        <dbReference type="ChEBI" id="CHEBI:58349"/>
    </ligand>
</feature>
<evidence type="ECO:0000259" key="15">
    <source>
        <dbReference type="Pfam" id="PF03447"/>
    </source>
</evidence>
<evidence type="ECO:0000256" key="1">
    <source>
        <dbReference type="ARBA" id="ARBA00005056"/>
    </source>
</evidence>
<comment type="caution">
    <text evidence="16">The sequence shown here is derived from an EMBL/GenBank/DDBJ whole genome shotgun (WGS) entry which is preliminary data.</text>
</comment>
<dbReference type="GO" id="GO:0004412">
    <property type="term" value="F:homoserine dehydrogenase activity"/>
    <property type="evidence" value="ECO:0007669"/>
    <property type="project" value="UniProtKB-EC"/>
</dbReference>
<dbReference type="Pfam" id="PF03447">
    <property type="entry name" value="NAD_binding_3"/>
    <property type="match status" value="1"/>
</dbReference>
<feature type="active site" description="Proton donor" evidence="10">
    <location>
        <position position="207"/>
    </location>
</feature>
<dbReference type="GO" id="GO:0009088">
    <property type="term" value="P:threonine biosynthetic process"/>
    <property type="evidence" value="ECO:0007669"/>
    <property type="project" value="UniProtKB-UniPathway"/>
</dbReference>
<protein>
    <recommendedName>
        <fullName evidence="5 12">Homoserine dehydrogenase</fullName>
        <ecNumber evidence="4 12">1.1.1.3</ecNumber>
    </recommendedName>
</protein>
<gene>
    <name evidence="16" type="ORF">ENP34_12630</name>
</gene>
<dbReference type="GO" id="GO:0050661">
    <property type="term" value="F:NADP binding"/>
    <property type="evidence" value="ECO:0007669"/>
    <property type="project" value="InterPro"/>
</dbReference>
<dbReference type="UniPathway" id="UPA00051">
    <property type="reaction ID" value="UER00465"/>
</dbReference>
<dbReference type="InterPro" id="IPR005106">
    <property type="entry name" value="Asp/hSer_DH_NAD-bd"/>
</dbReference>
<dbReference type="PIRSF" id="PIRSF036497">
    <property type="entry name" value="HDH_short"/>
    <property type="match status" value="1"/>
</dbReference>
<feature type="binding site" evidence="11">
    <location>
        <position position="107"/>
    </location>
    <ligand>
        <name>NADPH</name>
        <dbReference type="ChEBI" id="CHEBI:57783"/>
    </ligand>
</feature>
<feature type="binding site" evidence="11">
    <location>
        <position position="192"/>
    </location>
    <ligand>
        <name>L-homoserine</name>
        <dbReference type="ChEBI" id="CHEBI:57476"/>
    </ligand>
</feature>
<feature type="domain" description="Homoserine dehydrogenase catalytic" evidence="14">
    <location>
        <begin position="139"/>
        <end position="317"/>
    </location>
</feature>
<evidence type="ECO:0000256" key="12">
    <source>
        <dbReference type="RuleBase" id="RU000579"/>
    </source>
</evidence>
<dbReference type="Pfam" id="PF00742">
    <property type="entry name" value="Homoserine_dh"/>
    <property type="match status" value="1"/>
</dbReference>
<evidence type="ECO:0000256" key="6">
    <source>
        <dbReference type="ARBA" id="ARBA00022605"/>
    </source>
</evidence>